<dbReference type="EMBL" id="CP024421">
    <property type="protein sequence ID" value="ATQ53711.1"/>
    <property type="molecule type" value="Genomic_DNA"/>
</dbReference>
<dbReference type="KEGG" id="bsg:IY72_13950"/>
<proteinExistence type="predicted"/>
<reference evidence="1 3" key="2">
    <citation type="submission" date="2014-09" db="EMBL/GenBank/DDBJ databases">
        <title>Genome announcement of three Brucella strains isolated from bovine in Zimbabwe.</title>
        <authorList>
            <person name="Ledwaba M.M.B."/>
            <person name="Mafofo J.J."/>
            <person name="van Heerden H.H."/>
        </authorList>
    </citation>
    <scope>NUCLEOTIDE SEQUENCE [LARGE SCALE GENOMIC DNA]</scope>
    <source>
        <strain evidence="1 3">ZW046</strain>
    </source>
</reference>
<evidence type="ECO:0000313" key="3">
    <source>
        <dbReference type="Proteomes" id="UP000029248"/>
    </source>
</evidence>
<dbReference type="KEGG" id="bsw:IY71_14410"/>
<name>A0AAI8EBG1_BRUSS</name>
<dbReference type="Proteomes" id="UP000230889">
    <property type="component" value="Chromosome 2"/>
</dbReference>
<dbReference type="Proteomes" id="UP000029248">
    <property type="component" value="Chromosome 2"/>
</dbReference>
<organism evidence="2 4">
    <name type="scientific">Brucella suis</name>
    <dbReference type="NCBI Taxonomy" id="29461"/>
    <lineage>
        <taxon>Bacteria</taxon>
        <taxon>Pseudomonadati</taxon>
        <taxon>Pseudomonadota</taxon>
        <taxon>Alphaproteobacteria</taxon>
        <taxon>Hyphomicrobiales</taxon>
        <taxon>Brucellaceae</taxon>
        <taxon>Brucella/Ochrobactrum group</taxon>
        <taxon>Brucella</taxon>
    </lineage>
</organism>
<evidence type="ECO:0000313" key="4">
    <source>
        <dbReference type="Proteomes" id="UP000230889"/>
    </source>
</evidence>
<evidence type="ECO:0000313" key="2">
    <source>
        <dbReference type="EMBL" id="ATQ53711.1"/>
    </source>
</evidence>
<gene>
    <name evidence="2" type="ORF">CS875_13780</name>
    <name evidence="1" type="ORF">IY72_13950</name>
</gene>
<reference evidence="2 4" key="3">
    <citation type="submission" date="2017-10" db="EMBL/GenBank/DDBJ databases">
        <title>First isolation and characterization of Brucella suis from yak.</title>
        <authorList>
            <person name="Yang X."/>
            <person name="Wang N."/>
            <person name="Cao X."/>
            <person name="Bie P."/>
            <person name="Wang J."/>
            <person name="Lyu Y."/>
            <person name="Wu Q."/>
        </authorList>
    </citation>
    <scope>NUCLEOTIDE SEQUENCE [LARGE SCALE GENOMIC DNA]</scope>
    <source>
        <strain evidence="2 4">QH05</strain>
    </source>
</reference>
<dbReference type="EMBL" id="CP009097">
    <property type="protein sequence ID" value="AIN88951.1"/>
    <property type="molecule type" value="Genomic_DNA"/>
</dbReference>
<reference evidence="1 3" key="1">
    <citation type="submission" date="2014-07" db="EMBL/GenBank/DDBJ databases">
        <authorList>
            <person name="Ledwaba M.B."/>
            <person name="Mafofo J."/>
            <person name="van Heerden H."/>
        </authorList>
    </citation>
    <scope>NUCLEOTIDE SEQUENCE [LARGE SCALE GENOMIC DNA]</scope>
    <source>
        <strain evidence="1 3">ZW046</strain>
    </source>
</reference>
<accession>A0AAI8EBG1</accession>
<sequence>MAEGYVDLRYTNIAGGNLARFGSFRELSVFTGEFFYWLLYEESAGNPALSIWLCGWMKISR</sequence>
<dbReference type="AlphaFoldDB" id="A0AAI8EBG1"/>
<protein>
    <submittedName>
        <fullName evidence="2">Uncharacterized protein</fullName>
    </submittedName>
</protein>
<evidence type="ECO:0000313" key="1">
    <source>
        <dbReference type="EMBL" id="AIN88951.1"/>
    </source>
</evidence>